<organism evidence="5 6">
    <name type="scientific">Tigriopus californicus</name>
    <name type="common">Marine copepod</name>
    <dbReference type="NCBI Taxonomy" id="6832"/>
    <lineage>
        <taxon>Eukaryota</taxon>
        <taxon>Metazoa</taxon>
        <taxon>Ecdysozoa</taxon>
        <taxon>Arthropoda</taxon>
        <taxon>Crustacea</taxon>
        <taxon>Multicrustacea</taxon>
        <taxon>Hexanauplia</taxon>
        <taxon>Copepoda</taxon>
        <taxon>Harpacticoida</taxon>
        <taxon>Harpacticidae</taxon>
        <taxon>Tigriopus</taxon>
    </lineage>
</organism>
<keyword evidence="3" id="KW-0677">Repeat</keyword>
<gene>
    <name evidence="5" type="ORF">TCAL_05056</name>
</gene>
<keyword evidence="6" id="KW-1185">Reference proteome</keyword>
<evidence type="ECO:0000313" key="6">
    <source>
        <dbReference type="Proteomes" id="UP000318571"/>
    </source>
</evidence>
<dbReference type="Proteomes" id="UP000318571">
    <property type="component" value="Chromosome 3"/>
</dbReference>
<comment type="caution">
    <text evidence="5">The sequence shown here is derived from an EMBL/GenBank/DDBJ whole genome shotgun (WGS) entry which is preliminary data.</text>
</comment>
<dbReference type="CDD" id="cd05804">
    <property type="entry name" value="StaR_like"/>
    <property type="match status" value="1"/>
</dbReference>
<evidence type="ECO:0000256" key="2">
    <source>
        <dbReference type="ARBA" id="ARBA00019992"/>
    </source>
</evidence>
<dbReference type="PANTHER" id="PTHR16263">
    <property type="entry name" value="TETRATRICOPEPTIDE REPEAT PROTEIN 38"/>
    <property type="match status" value="1"/>
</dbReference>
<dbReference type="InterPro" id="IPR033891">
    <property type="entry name" value="TTC38"/>
</dbReference>
<name>A0A553P726_TIGCA</name>
<accession>A0A553P726</accession>
<keyword evidence="4" id="KW-0802">TPR repeat</keyword>
<evidence type="ECO:0000256" key="1">
    <source>
        <dbReference type="ARBA" id="ARBA00005857"/>
    </source>
</evidence>
<evidence type="ECO:0000313" key="5">
    <source>
        <dbReference type="EMBL" id="TRY73482.1"/>
    </source>
</evidence>
<dbReference type="OrthoDB" id="1427555at2759"/>
<dbReference type="InterPro" id="IPR011990">
    <property type="entry name" value="TPR-like_helical_dom_sf"/>
</dbReference>
<dbReference type="OMA" id="YAFNDVH"/>
<dbReference type="Gene3D" id="1.25.40.10">
    <property type="entry name" value="Tetratricopeptide repeat domain"/>
    <property type="match status" value="1"/>
</dbReference>
<proteinExistence type="inferred from homology"/>
<evidence type="ECO:0000256" key="3">
    <source>
        <dbReference type="ARBA" id="ARBA00022737"/>
    </source>
</evidence>
<dbReference type="SUPFAM" id="SSF48452">
    <property type="entry name" value="TPR-like"/>
    <property type="match status" value="1"/>
</dbReference>
<comment type="similarity">
    <text evidence="1">Belongs to the TTC38 family.</text>
</comment>
<protein>
    <recommendedName>
        <fullName evidence="2">Tetratricopeptide repeat protein 38</fullName>
    </recommendedName>
</protein>
<sequence length="478" mass="54464">MSSWFPFEYRDVEAWRKDGLPLSTPSNEAAKHLDAAIAQFALMDSDPAQGGFMASMTQVNEADPDCNMSKILMLELQAQERGPIVDDTMKKKCLAFKDQPKKVALSSWEEKHLECALALSENDMLMACNIWENILVDHPKDMASLQMLYFGHLNTGRRRGLRDSVLRVLDHYAPHDRYYGNLYGKLCFGYEENNQFDLGFKAGTKALEHTPKDIWAVHAMSHVYHETSRSDDGVTFLERIEKDWVDNPSPIKRHVWWHKSLYYFDLGDYEDAISLYDNTIKPLAFEEKMAFSLSDAASLLLRLQSQDAPKGLNLKERWCELGQVYKDHLSNSIGNVFYDFHPLVTFMFGDNQDGGLKLQEQIQDQARSVTKSKDFNCCVANKVGVGLAEATIAYARQDYTQAVEHLNPIRYDVFEYLGGSHAQKDVIHIMLLDAAQKSGQVNLAKQLLAERLAWNGSSLKNDQSTFNNRMASKMTMMH</sequence>
<dbReference type="EMBL" id="VCGU01000007">
    <property type="protein sequence ID" value="TRY73482.1"/>
    <property type="molecule type" value="Genomic_DNA"/>
</dbReference>
<dbReference type="AlphaFoldDB" id="A0A553P726"/>
<evidence type="ECO:0000256" key="4">
    <source>
        <dbReference type="ARBA" id="ARBA00022803"/>
    </source>
</evidence>
<reference evidence="5 6" key="1">
    <citation type="journal article" date="2018" name="Nat. Ecol. Evol.">
        <title>Genomic signatures of mitonuclear coevolution across populations of Tigriopus californicus.</title>
        <authorList>
            <person name="Barreto F.S."/>
            <person name="Watson E.T."/>
            <person name="Lima T.G."/>
            <person name="Willett C.S."/>
            <person name="Edmands S."/>
            <person name="Li W."/>
            <person name="Burton R.S."/>
        </authorList>
    </citation>
    <scope>NUCLEOTIDE SEQUENCE [LARGE SCALE GENOMIC DNA]</scope>
    <source>
        <strain evidence="5 6">San Diego</strain>
    </source>
</reference>
<dbReference type="PANTHER" id="PTHR16263:SF4">
    <property type="entry name" value="TETRATRICOPEPTIDE REPEAT PROTEIN 38"/>
    <property type="match status" value="1"/>
</dbReference>